<evidence type="ECO:0000313" key="2">
    <source>
        <dbReference type="EMBL" id="CAL1540770.1"/>
    </source>
</evidence>
<sequence length="330" mass="36465">KSEAKSITPNKPEVSKTLLDFGGDVTGSVSNTEKISSSQFFGIKKRLTFSKALPEDLMCMERETHRKNFKSGSAFLNNHDTQPASVSSDPTKTSDVNSAGSLLEISSASSDDFCIVDNESVVVTITSEDKKNGKRKKDGVSSTQTKTANQKDDVNSTQTKTANQKDDVNSTQTKTANQKDDVNSTQTNTANQKDDVNSPQSKTINKKLRTGSSLTEKQQSIHQPKTLTVKNQQSTHQPEASIVRHQQSTHQPEASNVKHQQSPRKPAHKKHQKQRNVNKRNRKNTAAQPDCLNTGDESQRPNPVPTREDSQSDEVRNITVNVTAQRQQNE</sequence>
<dbReference type="EMBL" id="CAXITT010000399">
    <property type="protein sequence ID" value="CAL1540770.1"/>
    <property type="molecule type" value="Genomic_DNA"/>
</dbReference>
<feature type="compositionally biased region" description="Basic residues" evidence="1">
    <location>
        <begin position="261"/>
        <end position="283"/>
    </location>
</feature>
<feature type="region of interest" description="Disordered" evidence="1">
    <location>
        <begin position="70"/>
        <end position="97"/>
    </location>
</feature>
<evidence type="ECO:0000313" key="3">
    <source>
        <dbReference type="Proteomes" id="UP001497497"/>
    </source>
</evidence>
<feature type="non-terminal residue" evidence="2">
    <location>
        <position position="330"/>
    </location>
</feature>
<feature type="compositionally biased region" description="Polar residues" evidence="1">
    <location>
        <begin position="210"/>
        <end position="260"/>
    </location>
</feature>
<feature type="region of interest" description="Disordered" evidence="1">
    <location>
        <begin position="127"/>
        <end position="330"/>
    </location>
</feature>
<accession>A0AAV2I669</accession>
<name>A0AAV2I669_LYMST</name>
<feature type="non-terminal residue" evidence="2">
    <location>
        <position position="1"/>
    </location>
</feature>
<gene>
    <name evidence="2" type="ORF">GSLYS_00014419001</name>
</gene>
<dbReference type="Proteomes" id="UP001497497">
    <property type="component" value="Unassembled WGS sequence"/>
</dbReference>
<protein>
    <submittedName>
        <fullName evidence="2">Uncharacterized protein</fullName>
    </submittedName>
</protein>
<organism evidence="2 3">
    <name type="scientific">Lymnaea stagnalis</name>
    <name type="common">Great pond snail</name>
    <name type="synonym">Helix stagnalis</name>
    <dbReference type="NCBI Taxonomy" id="6523"/>
    <lineage>
        <taxon>Eukaryota</taxon>
        <taxon>Metazoa</taxon>
        <taxon>Spiralia</taxon>
        <taxon>Lophotrochozoa</taxon>
        <taxon>Mollusca</taxon>
        <taxon>Gastropoda</taxon>
        <taxon>Heterobranchia</taxon>
        <taxon>Euthyneura</taxon>
        <taxon>Panpulmonata</taxon>
        <taxon>Hygrophila</taxon>
        <taxon>Lymnaeoidea</taxon>
        <taxon>Lymnaeidae</taxon>
        <taxon>Lymnaea</taxon>
    </lineage>
</organism>
<feature type="compositionally biased region" description="Polar residues" evidence="1">
    <location>
        <begin position="318"/>
        <end position="330"/>
    </location>
</feature>
<evidence type="ECO:0000256" key="1">
    <source>
        <dbReference type="SAM" id="MobiDB-lite"/>
    </source>
</evidence>
<feature type="compositionally biased region" description="Basic and acidic residues" evidence="1">
    <location>
        <begin position="306"/>
        <end position="316"/>
    </location>
</feature>
<dbReference type="AlphaFoldDB" id="A0AAV2I669"/>
<proteinExistence type="predicted"/>
<reference evidence="2 3" key="1">
    <citation type="submission" date="2024-04" db="EMBL/GenBank/DDBJ databases">
        <authorList>
            <consortium name="Genoscope - CEA"/>
            <person name="William W."/>
        </authorList>
    </citation>
    <scope>NUCLEOTIDE SEQUENCE [LARGE SCALE GENOMIC DNA]</scope>
</reference>
<feature type="compositionally biased region" description="Polar residues" evidence="1">
    <location>
        <begin position="183"/>
        <end position="203"/>
    </location>
</feature>
<keyword evidence="3" id="KW-1185">Reference proteome</keyword>
<comment type="caution">
    <text evidence="2">The sequence shown here is derived from an EMBL/GenBank/DDBJ whole genome shotgun (WGS) entry which is preliminary data.</text>
</comment>